<dbReference type="AlphaFoldDB" id="A0A438CP11"/>
<feature type="region of interest" description="Disordered" evidence="1">
    <location>
        <begin position="466"/>
        <end position="539"/>
    </location>
</feature>
<feature type="compositionally biased region" description="Polar residues" evidence="1">
    <location>
        <begin position="510"/>
        <end position="523"/>
    </location>
</feature>
<feature type="region of interest" description="Disordered" evidence="1">
    <location>
        <begin position="1"/>
        <end position="33"/>
    </location>
</feature>
<protein>
    <recommendedName>
        <fullName evidence="2">DUF4283 domain-containing protein</fullName>
    </recommendedName>
</protein>
<evidence type="ECO:0000313" key="3">
    <source>
        <dbReference type="EMBL" id="RVW24950.1"/>
    </source>
</evidence>
<proteinExistence type="predicted"/>
<accession>A0A438CP11</accession>
<dbReference type="EMBL" id="QGNW01002161">
    <property type="protein sequence ID" value="RVW24950.1"/>
    <property type="molecule type" value="Genomic_DNA"/>
</dbReference>
<evidence type="ECO:0000313" key="4">
    <source>
        <dbReference type="Proteomes" id="UP000288805"/>
    </source>
</evidence>
<comment type="caution">
    <text evidence="3">The sequence shown here is derived from an EMBL/GenBank/DDBJ whole genome shotgun (WGS) entry which is preliminary data.</text>
</comment>
<dbReference type="InterPro" id="IPR025558">
    <property type="entry name" value="DUF4283"/>
</dbReference>
<dbReference type="Pfam" id="PF14111">
    <property type="entry name" value="DUF4283"/>
    <property type="match status" value="1"/>
</dbReference>
<dbReference type="SUPFAM" id="SSF56219">
    <property type="entry name" value="DNase I-like"/>
    <property type="match status" value="1"/>
</dbReference>
<dbReference type="PANTHER" id="PTHR34427">
    <property type="entry name" value="DUF4283 DOMAIN PROTEIN"/>
    <property type="match status" value="1"/>
</dbReference>
<feature type="domain" description="DUF4283" evidence="2">
    <location>
        <begin position="183"/>
        <end position="267"/>
    </location>
</feature>
<feature type="region of interest" description="Disordered" evidence="1">
    <location>
        <begin position="362"/>
        <end position="406"/>
    </location>
</feature>
<dbReference type="InterPro" id="IPR036691">
    <property type="entry name" value="Endo/exonu/phosph_ase_sf"/>
</dbReference>
<sequence>MGERERAKKGERECAGDCNGEEGDEGSAPRRRRKECKFSVESKEFEIIGDERKGKLQVLIVEKKGGVESWVRLGSDSLGLFMEGLKLCIMDEKETGWGREWKEQGRTFSMSRGINNAGEYIRLGVSDLERKHFASSSREEGKAMGKIAGGNSYATIAKRALLGNPNAIAVKVKREDSMGLLKKLEHCVVASRRSNVGEEDDLEKLGQRWAKSWELKGSLGLAKMEKGRVLLDFEDLEEARRVVSSGNRTIEGVQVGLDFWSPRSGCWTEEEKAKEIWVRLFGLPVSFWSPEILKKVGDECGGFITADEQTKTLGELQWARILVRGRGGARPSVLEVVVEEEVYEIALWWECRPVIRRSSRQTDGRCSSEVGGEESSRAEKRVSKGRVSVRLEDLHPSGDGTGGQRAVGGWVVSNEGRGPIVPSWAQSGAVHPLSPNASQKVLKGDGGPGLKSGRMGLKLKGVALSPDAGPSCRPDEVGCSNIGPVSPSNKGPSSKGYGPQSVRSVDTREGPSSSSAGQDQNISQKKDLLWTGPDPGTGRGINEVWKGAGSWGKRVLGISHLNSFNFDQTPGVESFGHSGDWNEGVRVDNAMWLTVYEGCVERSNGCREVGAKESSSAMERGILEVGAICDTQTERGMQEDKWEESDLAKFSQFLGFPTEGLEKEILKFLSQIKRLGTGQRAPDYDCPMKMKILSWNVRGANDSSKRKVIKTFIRNQRVDVICIQETKIQVMSDNIARSIGSGRFLEWKAVNVEGALGGILMC</sequence>
<dbReference type="Proteomes" id="UP000288805">
    <property type="component" value="Unassembled WGS sequence"/>
</dbReference>
<feature type="compositionally biased region" description="Basic and acidic residues" evidence="1">
    <location>
        <begin position="1"/>
        <end position="15"/>
    </location>
</feature>
<gene>
    <name evidence="3" type="ORF">CK203_079457</name>
</gene>
<dbReference type="PANTHER" id="PTHR34427:SF5">
    <property type="entry name" value="DUF4283 DOMAIN-CONTAINING PROTEIN"/>
    <property type="match status" value="1"/>
</dbReference>
<organism evidence="3 4">
    <name type="scientific">Vitis vinifera</name>
    <name type="common">Grape</name>
    <dbReference type="NCBI Taxonomy" id="29760"/>
    <lineage>
        <taxon>Eukaryota</taxon>
        <taxon>Viridiplantae</taxon>
        <taxon>Streptophyta</taxon>
        <taxon>Embryophyta</taxon>
        <taxon>Tracheophyta</taxon>
        <taxon>Spermatophyta</taxon>
        <taxon>Magnoliopsida</taxon>
        <taxon>eudicotyledons</taxon>
        <taxon>Gunneridae</taxon>
        <taxon>Pentapetalae</taxon>
        <taxon>rosids</taxon>
        <taxon>Vitales</taxon>
        <taxon>Vitaceae</taxon>
        <taxon>Viteae</taxon>
        <taxon>Vitis</taxon>
    </lineage>
</organism>
<evidence type="ECO:0000256" key="1">
    <source>
        <dbReference type="SAM" id="MobiDB-lite"/>
    </source>
</evidence>
<feature type="region of interest" description="Disordered" evidence="1">
    <location>
        <begin position="424"/>
        <end position="454"/>
    </location>
</feature>
<reference evidence="3 4" key="1">
    <citation type="journal article" date="2018" name="PLoS Genet.">
        <title>Population sequencing reveals clonal diversity and ancestral inbreeding in the grapevine cultivar Chardonnay.</title>
        <authorList>
            <person name="Roach M.J."/>
            <person name="Johnson D.L."/>
            <person name="Bohlmann J."/>
            <person name="van Vuuren H.J."/>
            <person name="Jones S.J."/>
            <person name="Pretorius I.S."/>
            <person name="Schmidt S.A."/>
            <person name="Borneman A.R."/>
        </authorList>
    </citation>
    <scope>NUCLEOTIDE SEQUENCE [LARGE SCALE GENOMIC DNA]</scope>
    <source>
        <strain evidence="4">cv. Chardonnay</strain>
        <tissue evidence="3">Leaf</tissue>
    </source>
</reference>
<evidence type="ECO:0000259" key="2">
    <source>
        <dbReference type="Pfam" id="PF14111"/>
    </source>
</evidence>
<dbReference type="Gene3D" id="3.60.10.10">
    <property type="entry name" value="Endonuclease/exonuclease/phosphatase"/>
    <property type="match status" value="1"/>
</dbReference>
<name>A0A438CP11_VITVI</name>